<dbReference type="InterPro" id="IPR004563">
    <property type="entry name" value="Apolipo_AcylTrfase"/>
</dbReference>
<dbReference type="Gene3D" id="3.60.110.10">
    <property type="entry name" value="Carbon-nitrogen hydrolase"/>
    <property type="match status" value="1"/>
</dbReference>
<feature type="transmembrane region" description="Helical" evidence="9">
    <location>
        <begin position="119"/>
        <end position="142"/>
    </location>
</feature>
<dbReference type="SUPFAM" id="SSF56317">
    <property type="entry name" value="Carbon-nitrogen hydrolase"/>
    <property type="match status" value="1"/>
</dbReference>
<dbReference type="AlphaFoldDB" id="A0A011M0A8"/>
<comment type="subcellular location">
    <subcellularLocation>
        <location evidence="1 9">Cell membrane</location>
        <topology evidence="1 9">Multi-pass membrane protein</topology>
    </subcellularLocation>
</comment>
<evidence type="ECO:0000259" key="11">
    <source>
        <dbReference type="PROSITE" id="PS50263"/>
    </source>
</evidence>
<feature type="transmembrane region" description="Helical" evidence="9">
    <location>
        <begin position="33"/>
        <end position="49"/>
    </location>
</feature>
<organism evidence="12 13">
    <name type="scientific">Mannheimia granulomatis</name>
    <dbReference type="NCBI Taxonomy" id="85402"/>
    <lineage>
        <taxon>Bacteria</taxon>
        <taxon>Pseudomonadati</taxon>
        <taxon>Pseudomonadota</taxon>
        <taxon>Gammaproteobacteria</taxon>
        <taxon>Pasteurellales</taxon>
        <taxon>Pasteurellaceae</taxon>
        <taxon>Mannheimia</taxon>
    </lineage>
</organism>
<keyword evidence="8 9" id="KW-0012">Acyltransferase</keyword>
<evidence type="ECO:0000256" key="9">
    <source>
        <dbReference type="HAMAP-Rule" id="MF_01148"/>
    </source>
</evidence>
<evidence type="ECO:0000256" key="1">
    <source>
        <dbReference type="ARBA" id="ARBA00004651"/>
    </source>
</evidence>
<evidence type="ECO:0000256" key="7">
    <source>
        <dbReference type="ARBA" id="ARBA00023136"/>
    </source>
</evidence>
<dbReference type="PANTHER" id="PTHR38686">
    <property type="entry name" value="APOLIPOPROTEIN N-ACYLTRANSFERASE"/>
    <property type="match status" value="1"/>
</dbReference>
<gene>
    <name evidence="9" type="primary">lnt</name>
    <name evidence="12" type="ORF">AK33_00580</name>
</gene>
<keyword evidence="13" id="KW-1185">Reference proteome</keyword>
<evidence type="ECO:0000256" key="4">
    <source>
        <dbReference type="ARBA" id="ARBA00022679"/>
    </source>
</evidence>
<dbReference type="PATRIC" id="fig|1450449.3.peg.62"/>
<feature type="transmembrane region" description="Helical" evidence="9">
    <location>
        <begin position="191"/>
        <end position="210"/>
    </location>
</feature>
<accession>A0A011M0A8</accession>
<dbReference type="GO" id="GO:0016410">
    <property type="term" value="F:N-acyltransferase activity"/>
    <property type="evidence" value="ECO:0007669"/>
    <property type="project" value="UniProtKB-UniRule"/>
</dbReference>
<feature type="transmembrane region" description="Helical" evidence="9">
    <location>
        <begin position="480"/>
        <end position="499"/>
    </location>
</feature>
<comment type="function">
    <text evidence="9">Catalyzes the phospholipid dependent N-acylation of the N-terminal cysteine of apolipoprotein, the last step in lipoprotein maturation.</text>
</comment>
<comment type="pathway">
    <text evidence="9">Protein modification; lipoprotein biosynthesis (N-acyl transfer).</text>
</comment>
<protein>
    <recommendedName>
        <fullName evidence="9">Apolipoprotein N-acyltransferase</fullName>
        <shortName evidence="9">ALP N-acyltransferase</shortName>
        <ecNumber evidence="9">2.3.1.269</ecNumber>
    </recommendedName>
</protein>
<dbReference type="Proteomes" id="UP000054123">
    <property type="component" value="Unassembled WGS sequence"/>
</dbReference>
<dbReference type="OrthoDB" id="9804277at2"/>
<keyword evidence="4 9" id="KW-0808">Transferase</keyword>
<evidence type="ECO:0000313" key="12">
    <source>
        <dbReference type="EMBL" id="EXI62938.1"/>
    </source>
</evidence>
<feature type="transmembrane region" description="Helical" evidence="9">
    <location>
        <begin position="56"/>
        <end position="75"/>
    </location>
</feature>
<proteinExistence type="inferred from homology"/>
<dbReference type="UniPathway" id="UPA00666"/>
<comment type="catalytic activity">
    <reaction evidence="9">
        <text>N-terminal S-1,2-diacyl-sn-glyceryl-L-cysteinyl-[lipoprotein] + a glycerophospholipid = N-acyl-S-1,2-diacyl-sn-glyceryl-L-cysteinyl-[lipoprotein] + a 2-acyl-sn-glycero-3-phospholipid + H(+)</text>
        <dbReference type="Rhea" id="RHEA:48228"/>
        <dbReference type="Rhea" id="RHEA-COMP:14681"/>
        <dbReference type="Rhea" id="RHEA-COMP:14684"/>
        <dbReference type="ChEBI" id="CHEBI:15378"/>
        <dbReference type="ChEBI" id="CHEBI:136912"/>
        <dbReference type="ChEBI" id="CHEBI:140656"/>
        <dbReference type="ChEBI" id="CHEBI:140657"/>
        <dbReference type="ChEBI" id="CHEBI:140660"/>
        <dbReference type="EC" id="2.3.1.269"/>
    </reaction>
</comment>
<keyword evidence="3 9" id="KW-1003">Cell membrane</keyword>
<evidence type="ECO:0000256" key="2">
    <source>
        <dbReference type="ARBA" id="ARBA00010065"/>
    </source>
</evidence>
<keyword evidence="10" id="KW-0732">Signal</keyword>
<feature type="domain" description="CN hydrolase" evidence="11">
    <location>
        <begin position="224"/>
        <end position="470"/>
    </location>
</feature>
<feature type="chain" id="PRO_5001460851" description="Apolipoprotein N-acyltransferase" evidence="10">
    <location>
        <begin position="27"/>
        <end position="502"/>
    </location>
</feature>
<dbReference type="PROSITE" id="PS50263">
    <property type="entry name" value="CN_HYDROLASE"/>
    <property type="match status" value="1"/>
</dbReference>
<dbReference type="Pfam" id="PF20154">
    <property type="entry name" value="LNT_N"/>
    <property type="match status" value="1"/>
</dbReference>
<feature type="transmembrane region" description="Helical" evidence="9">
    <location>
        <begin position="154"/>
        <end position="179"/>
    </location>
</feature>
<evidence type="ECO:0000256" key="3">
    <source>
        <dbReference type="ARBA" id="ARBA00022475"/>
    </source>
</evidence>
<comment type="similarity">
    <text evidence="2 9">Belongs to the CN hydrolase family. Apolipoprotein N-acyltransferase subfamily.</text>
</comment>
<feature type="signal peptide" evidence="10">
    <location>
        <begin position="1"/>
        <end position="26"/>
    </location>
</feature>
<dbReference type="EMBL" id="JANJ01000001">
    <property type="protein sequence ID" value="EXI62938.1"/>
    <property type="molecule type" value="Genomic_DNA"/>
</dbReference>
<name>A0A011M0A8_9PAST</name>
<keyword evidence="5 9" id="KW-0812">Transmembrane</keyword>
<evidence type="ECO:0000256" key="10">
    <source>
        <dbReference type="SAM" id="SignalP"/>
    </source>
</evidence>
<evidence type="ECO:0000256" key="5">
    <source>
        <dbReference type="ARBA" id="ARBA00022692"/>
    </source>
</evidence>
<evidence type="ECO:0000256" key="8">
    <source>
        <dbReference type="ARBA" id="ARBA00023315"/>
    </source>
</evidence>
<dbReference type="EC" id="2.3.1.269" evidence="9"/>
<dbReference type="NCBIfam" id="TIGR00546">
    <property type="entry name" value="lnt"/>
    <property type="match status" value="1"/>
</dbReference>
<dbReference type="Pfam" id="PF00795">
    <property type="entry name" value="CN_hydrolase"/>
    <property type="match status" value="1"/>
</dbReference>
<evidence type="ECO:0000313" key="13">
    <source>
        <dbReference type="Proteomes" id="UP000054123"/>
    </source>
</evidence>
<feature type="transmembrane region" description="Helical" evidence="9">
    <location>
        <begin position="87"/>
        <end position="107"/>
    </location>
</feature>
<dbReference type="InterPro" id="IPR003010">
    <property type="entry name" value="C-N_Hydrolase"/>
</dbReference>
<dbReference type="GO" id="GO:0005886">
    <property type="term" value="C:plasma membrane"/>
    <property type="evidence" value="ECO:0007669"/>
    <property type="project" value="UniProtKB-SubCell"/>
</dbReference>
<keyword evidence="7 9" id="KW-0472">Membrane</keyword>
<dbReference type="STRING" id="1122190.GCA_000621105_00409"/>
<dbReference type="CDD" id="cd07571">
    <property type="entry name" value="ALP_N-acyl_transferase"/>
    <property type="match status" value="1"/>
</dbReference>
<dbReference type="InterPro" id="IPR036526">
    <property type="entry name" value="C-N_Hydrolase_sf"/>
</dbReference>
<dbReference type="RefSeq" id="WP_042801091.1">
    <property type="nucleotide sequence ID" value="NZ_AVSP01000004.1"/>
</dbReference>
<comment type="caution">
    <text evidence="12">The sequence shown here is derived from an EMBL/GenBank/DDBJ whole genome shotgun (WGS) entry which is preliminary data.</text>
</comment>
<sequence>MNFAKNPPILTACLLALFLGASGTFAYSPFDIWPVAFISASGLIWAATLSNRKSALWSTLSWSIGYFCAGVSWVSVSMTQFGGVPTIVSYIAVFLLACYLALYNLLFSVISHKSKLTQPFALAAIFTFTEYLRGVVFTGFPWLQFGYSLIDSSFAGIAPILGVEGLTFLVMATGAYLVLLLKKEAKGVPTLTVLAVIFSLSFATRFINFVQIDKEKQPLVVSLVQGNIEQKIKWNPEHFSHSVNTYKQLITPLLGKSGVIVLPESAIPALENQITPILTSLDQAAIQSGSEVVIGTLYQNTGEELFNSAVLLGDVEKPYSLATENRYNKHHLVPFGEYVPFGSILDWMREVFILPINLSQGSFIQSPILAKSNRFNMAICYEIIFGDQVQQNQKSQNADYLLTITNDAWFGSSIGPWQHFQMARMRALELGKPLLRAANTGITAIVDANGKVVHQLPQFTADVLTATIHPTQSDTPFKQFGTWLIYGLSALCILVGFGFRRK</sequence>
<dbReference type="PANTHER" id="PTHR38686:SF1">
    <property type="entry name" value="APOLIPOPROTEIN N-ACYLTRANSFERASE"/>
    <property type="match status" value="1"/>
</dbReference>
<evidence type="ECO:0000256" key="6">
    <source>
        <dbReference type="ARBA" id="ARBA00022989"/>
    </source>
</evidence>
<keyword evidence="12" id="KW-0449">Lipoprotein</keyword>
<dbReference type="HAMAP" id="MF_01148">
    <property type="entry name" value="Lnt"/>
    <property type="match status" value="1"/>
</dbReference>
<dbReference type="InterPro" id="IPR045378">
    <property type="entry name" value="LNT_N"/>
</dbReference>
<reference evidence="12 13" key="1">
    <citation type="journal article" date="2014" name="Genome Announc.">
        <title>Genome Sequence of a Presumptive Mannheimia haemolytica Strain with an A1/A6-Cross-Reactive Serotype from a White-Tailed Deer (Odocoileus virginianus).</title>
        <authorList>
            <person name="Lawrence P.K."/>
            <person name="Bey R.F."/>
            <person name="Wiener B."/>
            <person name="Kittichotirat W."/>
            <person name="Bumgarner R.E."/>
        </authorList>
    </citation>
    <scope>NUCLEOTIDE SEQUENCE [LARGE SCALE GENOMIC DNA]</scope>
    <source>
        <strain evidence="12 13">PKL10</strain>
    </source>
</reference>
<keyword evidence="6 9" id="KW-1133">Transmembrane helix</keyword>
<dbReference type="GO" id="GO:0042158">
    <property type="term" value="P:lipoprotein biosynthetic process"/>
    <property type="evidence" value="ECO:0007669"/>
    <property type="project" value="UniProtKB-UniRule"/>
</dbReference>